<dbReference type="AlphaFoldDB" id="A0A914PHU8"/>
<keyword evidence="7" id="KW-1185">Reference proteome</keyword>
<dbReference type="InterPro" id="IPR011234">
    <property type="entry name" value="Fumarylacetoacetase-like_C"/>
</dbReference>
<comment type="similarity">
    <text evidence="1">Belongs to the FAH family.</text>
</comment>
<evidence type="ECO:0000259" key="6">
    <source>
        <dbReference type="Pfam" id="PF01557"/>
    </source>
</evidence>
<proteinExistence type="inferred from homology"/>
<evidence type="ECO:0000256" key="4">
    <source>
        <dbReference type="ARBA" id="ARBA00044911"/>
    </source>
</evidence>
<evidence type="ECO:0000256" key="1">
    <source>
        <dbReference type="ARBA" id="ARBA00010211"/>
    </source>
</evidence>
<dbReference type="GO" id="GO:0018773">
    <property type="term" value="F:acetylpyruvate hydrolase activity"/>
    <property type="evidence" value="ECO:0007669"/>
    <property type="project" value="TreeGrafter"/>
</dbReference>
<feature type="domain" description="Fumarylacetoacetase-like C-terminal" evidence="6">
    <location>
        <begin position="32"/>
        <end position="194"/>
    </location>
</feature>
<accession>A0A914PHU8</accession>
<dbReference type="GO" id="GO:0005739">
    <property type="term" value="C:mitochondrion"/>
    <property type="evidence" value="ECO:0007669"/>
    <property type="project" value="TreeGrafter"/>
</dbReference>
<evidence type="ECO:0000313" key="8">
    <source>
        <dbReference type="WBParaSite" id="PDA_v2.g17895.t1"/>
    </source>
</evidence>
<name>A0A914PHU8_9BILA</name>
<evidence type="ECO:0000313" key="7">
    <source>
        <dbReference type="Proteomes" id="UP000887578"/>
    </source>
</evidence>
<evidence type="ECO:0000256" key="5">
    <source>
        <dbReference type="ARBA" id="ARBA00044973"/>
    </source>
</evidence>
<dbReference type="Proteomes" id="UP000887578">
    <property type="component" value="Unplaced"/>
</dbReference>
<organism evidence="7 8">
    <name type="scientific">Panagrolaimus davidi</name>
    <dbReference type="NCBI Taxonomy" id="227884"/>
    <lineage>
        <taxon>Eukaryota</taxon>
        <taxon>Metazoa</taxon>
        <taxon>Ecdysozoa</taxon>
        <taxon>Nematoda</taxon>
        <taxon>Chromadorea</taxon>
        <taxon>Rhabditida</taxon>
        <taxon>Tylenchina</taxon>
        <taxon>Panagrolaimomorpha</taxon>
        <taxon>Panagrolaimoidea</taxon>
        <taxon>Panagrolaimidae</taxon>
        <taxon>Panagrolaimus</taxon>
    </lineage>
</organism>
<reference evidence="8" key="1">
    <citation type="submission" date="2022-11" db="UniProtKB">
        <authorList>
            <consortium name="WormBaseParasite"/>
        </authorList>
    </citation>
    <scope>IDENTIFICATION</scope>
</reference>
<dbReference type="PANTHER" id="PTHR11820">
    <property type="entry name" value="ACYLPYRUVASE"/>
    <property type="match status" value="1"/>
</dbReference>
<dbReference type="InterPro" id="IPR036663">
    <property type="entry name" value="Fumarylacetoacetase_C_sf"/>
</dbReference>
<keyword evidence="2" id="KW-0479">Metal-binding</keyword>
<dbReference type="WBParaSite" id="PDA_v2.g17895.t1">
    <property type="protein sequence ID" value="PDA_v2.g17895.t1"/>
    <property type="gene ID" value="PDA_v2.g17895"/>
</dbReference>
<dbReference type="GO" id="GO:0050163">
    <property type="term" value="F:oxaloacetate tautomerase activity"/>
    <property type="evidence" value="ECO:0007669"/>
    <property type="project" value="UniProtKB-EC"/>
</dbReference>
<dbReference type="Gene3D" id="3.90.850.10">
    <property type="entry name" value="Fumarylacetoacetase-like, C-terminal domain"/>
    <property type="match status" value="1"/>
</dbReference>
<sequence length="231" mass="25952">MMDAETVKNECEVIIGFEHNFLEKGVAVIPIVPFVRNAKFLTIEGHHITIPAGNVGVVTEVHFGIIISQEAKEISKDNALDYVNGYVVALNSRLRDDEYKKDDSEPFAKITDFKDAIVISNVITKELLPHPNAATVQNNYIFIDLGIFKWQRMPTRKFNRCSNEPGDLILSGTPAGSFYVKERDTVEIGIEDIIHTKISVQKEAESIATQTSQTLLQPKKDDTIKQFMDDL</sequence>
<dbReference type="SUPFAM" id="SSF56529">
    <property type="entry name" value="FAH"/>
    <property type="match status" value="1"/>
</dbReference>
<dbReference type="PANTHER" id="PTHR11820:SF7">
    <property type="entry name" value="ACYLPYRUVASE FAHD1, MITOCHONDRIAL"/>
    <property type="match status" value="1"/>
</dbReference>
<protein>
    <recommendedName>
        <fullName evidence="5">oxaloacetate tautomerase</fullName>
        <ecNumber evidence="5">5.3.2.2</ecNumber>
    </recommendedName>
    <alternativeName>
        <fullName evidence="3">Fumarylacetoacetate hydrolase domain-containing protein 1</fullName>
    </alternativeName>
</protein>
<comment type="catalytic activity">
    <reaction evidence="4">
        <text>oxaloacetate = enol-oxaloacetate</text>
        <dbReference type="Rhea" id="RHEA:16021"/>
        <dbReference type="ChEBI" id="CHEBI:16452"/>
        <dbReference type="ChEBI" id="CHEBI:17479"/>
        <dbReference type="EC" id="5.3.2.2"/>
    </reaction>
    <physiologicalReaction direction="right-to-left" evidence="4">
        <dbReference type="Rhea" id="RHEA:16023"/>
    </physiologicalReaction>
</comment>
<dbReference type="EC" id="5.3.2.2" evidence="5"/>
<evidence type="ECO:0000256" key="3">
    <source>
        <dbReference type="ARBA" id="ARBA00042340"/>
    </source>
</evidence>
<dbReference type="Pfam" id="PF01557">
    <property type="entry name" value="FAA_hydrolase"/>
    <property type="match status" value="1"/>
</dbReference>
<evidence type="ECO:0000256" key="2">
    <source>
        <dbReference type="ARBA" id="ARBA00022723"/>
    </source>
</evidence>
<dbReference type="GO" id="GO:0046872">
    <property type="term" value="F:metal ion binding"/>
    <property type="evidence" value="ECO:0007669"/>
    <property type="project" value="UniProtKB-KW"/>
</dbReference>